<feature type="domain" description="Folate receptor-like" evidence="5">
    <location>
        <begin position="50"/>
        <end position="156"/>
    </location>
</feature>
<evidence type="ECO:0000256" key="1">
    <source>
        <dbReference type="ARBA" id="ARBA00007932"/>
    </source>
</evidence>
<gene>
    <name evidence="6" type="ORF">LSH36_37g16029</name>
</gene>
<dbReference type="AlphaFoldDB" id="A0AAD9K810"/>
<accession>A0AAD9K810</accession>
<evidence type="ECO:0000256" key="4">
    <source>
        <dbReference type="SAM" id="SignalP"/>
    </source>
</evidence>
<reference evidence="6" key="1">
    <citation type="journal article" date="2023" name="Mol. Biol. Evol.">
        <title>Third-Generation Sequencing Reveals the Adaptive Role of the Epigenome in Three Deep-Sea Polychaetes.</title>
        <authorList>
            <person name="Perez M."/>
            <person name="Aroh O."/>
            <person name="Sun Y."/>
            <person name="Lan Y."/>
            <person name="Juniper S.K."/>
            <person name="Young C.R."/>
            <person name="Angers B."/>
            <person name="Qian P.Y."/>
        </authorList>
    </citation>
    <scope>NUCLEOTIDE SEQUENCE</scope>
    <source>
        <strain evidence="6">P08H-3</strain>
    </source>
</reference>
<dbReference type="PANTHER" id="PTHR10517:SF28">
    <property type="entry name" value="COILIN"/>
    <property type="match status" value="1"/>
</dbReference>
<evidence type="ECO:0000259" key="5">
    <source>
        <dbReference type="Pfam" id="PF03024"/>
    </source>
</evidence>
<evidence type="ECO:0000313" key="6">
    <source>
        <dbReference type="EMBL" id="KAK2166669.1"/>
    </source>
</evidence>
<sequence length="203" mass="23206">MCSANTCHGTPRHRSLNAATLIALAWLCALGGGQEVVVRERNRLQYCSFFSNRPPKAQPGLRNCTWFKENSCCLQQEIEATFGRVKPLKGASPACQRYINYLMCYICAPNQNVFYQKERLTVCGDFCDRWYGACKKAILKGSIIGELYESGSEFCRSRRFLVSKENCFYFDMTMDTTSSGISINNYIDLYRFVNCVLFLYLVI</sequence>
<evidence type="ECO:0000313" key="7">
    <source>
        <dbReference type="Proteomes" id="UP001208570"/>
    </source>
</evidence>
<dbReference type="InterPro" id="IPR004269">
    <property type="entry name" value="Folate_rcpt"/>
</dbReference>
<comment type="caution">
    <text evidence="6">The sequence shown here is derived from an EMBL/GenBank/DDBJ whole genome shotgun (WGS) entry which is preliminary data.</text>
</comment>
<evidence type="ECO:0000256" key="2">
    <source>
        <dbReference type="ARBA" id="ARBA00022729"/>
    </source>
</evidence>
<dbReference type="Proteomes" id="UP001208570">
    <property type="component" value="Unassembled WGS sequence"/>
</dbReference>
<proteinExistence type="inferred from homology"/>
<name>A0AAD9K810_9ANNE</name>
<evidence type="ECO:0000256" key="3">
    <source>
        <dbReference type="ARBA" id="ARBA00023157"/>
    </source>
</evidence>
<comment type="similarity">
    <text evidence="1">Belongs to the folate receptor family.</text>
</comment>
<feature type="chain" id="PRO_5042189079" description="Folate receptor-like domain-containing protein" evidence="4">
    <location>
        <begin position="34"/>
        <end position="203"/>
    </location>
</feature>
<dbReference type="EMBL" id="JAODUP010000037">
    <property type="protein sequence ID" value="KAK2166669.1"/>
    <property type="molecule type" value="Genomic_DNA"/>
</dbReference>
<keyword evidence="3" id="KW-1015">Disulfide bond</keyword>
<dbReference type="PANTHER" id="PTHR10517">
    <property type="entry name" value="FOLATE RECEPTOR"/>
    <property type="match status" value="1"/>
</dbReference>
<feature type="signal peptide" evidence="4">
    <location>
        <begin position="1"/>
        <end position="33"/>
    </location>
</feature>
<protein>
    <recommendedName>
        <fullName evidence="5">Folate receptor-like domain-containing protein</fullName>
    </recommendedName>
</protein>
<dbReference type="GO" id="GO:0038023">
    <property type="term" value="F:signaling receptor activity"/>
    <property type="evidence" value="ECO:0007669"/>
    <property type="project" value="TreeGrafter"/>
</dbReference>
<keyword evidence="2 4" id="KW-0732">Signal</keyword>
<dbReference type="InterPro" id="IPR018143">
    <property type="entry name" value="Folate_rcpt-like"/>
</dbReference>
<dbReference type="Pfam" id="PF03024">
    <property type="entry name" value="Folate_rec"/>
    <property type="match status" value="1"/>
</dbReference>
<dbReference type="GO" id="GO:0009897">
    <property type="term" value="C:external side of plasma membrane"/>
    <property type="evidence" value="ECO:0007669"/>
    <property type="project" value="TreeGrafter"/>
</dbReference>
<organism evidence="6 7">
    <name type="scientific">Paralvinella palmiformis</name>
    <dbReference type="NCBI Taxonomy" id="53620"/>
    <lineage>
        <taxon>Eukaryota</taxon>
        <taxon>Metazoa</taxon>
        <taxon>Spiralia</taxon>
        <taxon>Lophotrochozoa</taxon>
        <taxon>Annelida</taxon>
        <taxon>Polychaeta</taxon>
        <taxon>Sedentaria</taxon>
        <taxon>Canalipalpata</taxon>
        <taxon>Terebellida</taxon>
        <taxon>Terebelliformia</taxon>
        <taxon>Alvinellidae</taxon>
        <taxon>Paralvinella</taxon>
    </lineage>
</organism>
<keyword evidence="7" id="KW-1185">Reference proteome</keyword>